<keyword evidence="3" id="KW-1185">Reference proteome</keyword>
<dbReference type="Proteomes" id="UP000480246">
    <property type="component" value="Unassembled WGS sequence"/>
</dbReference>
<gene>
    <name evidence="2" type="ORF">F9U64_04580</name>
</gene>
<dbReference type="AlphaFoldDB" id="A0A7C8KS26"/>
<dbReference type="SUPFAM" id="SSF140652">
    <property type="entry name" value="YozE-like"/>
    <property type="match status" value="1"/>
</dbReference>
<feature type="domain" description="YozE SAM-like" evidence="1">
    <location>
        <begin position="3"/>
        <end position="68"/>
    </location>
</feature>
<comment type="caution">
    <text evidence="2">The sequence shown here is derived from an EMBL/GenBank/DDBJ whole genome shotgun (WGS) entry which is preliminary data.</text>
</comment>
<dbReference type="OrthoDB" id="2242851at2"/>
<evidence type="ECO:0000313" key="3">
    <source>
        <dbReference type="Proteomes" id="UP000480246"/>
    </source>
</evidence>
<dbReference type="Pfam" id="PF06855">
    <property type="entry name" value="YozE_SAM_like"/>
    <property type="match status" value="1"/>
</dbReference>
<dbReference type="NCBIfam" id="NF010193">
    <property type="entry name" value="PRK13672.1"/>
    <property type="match status" value="1"/>
</dbReference>
<dbReference type="RefSeq" id="WP_153401822.1">
    <property type="nucleotide sequence ID" value="NZ_ML762425.1"/>
</dbReference>
<proteinExistence type="predicted"/>
<evidence type="ECO:0000259" key="1">
    <source>
        <dbReference type="Pfam" id="PF06855"/>
    </source>
</evidence>
<dbReference type="EMBL" id="WEID01000016">
    <property type="protein sequence ID" value="KAB8138551.1"/>
    <property type="molecule type" value="Genomic_DNA"/>
</dbReference>
<sequence>MKSFYQWMLRYRDDYALDNERKLANWMFSEHDFPIHSKDYNEISQYLEWHIPFADALTTFDQLWEKYREEN</sequence>
<organism evidence="2 3">
    <name type="scientific">Gracilibacillus oryzae</name>
    <dbReference type="NCBI Taxonomy" id="1672701"/>
    <lineage>
        <taxon>Bacteria</taxon>
        <taxon>Bacillati</taxon>
        <taxon>Bacillota</taxon>
        <taxon>Bacilli</taxon>
        <taxon>Bacillales</taxon>
        <taxon>Bacillaceae</taxon>
        <taxon>Gracilibacillus</taxon>
    </lineage>
</organism>
<accession>A0A7C8KS26</accession>
<name>A0A7C8KS26_9BACI</name>
<dbReference type="InterPro" id="IPR036806">
    <property type="entry name" value="YozE_SAM-like_sf"/>
</dbReference>
<evidence type="ECO:0000313" key="2">
    <source>
        <dbReference type="EMBL" id="KAB8138551.1"/>
    </source>
</evidence>
<dbReference type="Gene3D" id="1.10.150.260">
    <property type="entry name" value="YozE SAM-like"/>
    <property type="match status" value="1"/>
</dbReference>
<reference evidence="2 3" key="1">
    <citation type="submission" date="2019-10" db="EMBL/GenBank/DDBJ databases">
        <title>Gracilibacillus sp. nov. isolated from rice seeds.</title>
        <authorList>
            <person name="He S."/>
        </authorList>
    </citation>
    <scope>NUCLEOTIDE SEQUENCE [LARGE SCALE GENOMIC DNA]</scope>
    <source>
        <strain evidence="2 3">TD8</strain>
    </source>
</reference>
<dbReference type="InterPro" id="IPR023089">
    <property type="entry name" value="YozE_SAM-like"/>
</dbReference>
<protein>
    <submittedName>
        <fullName evidence="2">YozE family protein</fullName>
    </submittedName>
</protein>